<reference evidence="2 3" key="1">
    <citation type="submission" date="2024-01" db="EMBL/GenBank/DDBJ databases">
        <title>Genome assemblies of Stephania.</title>
        <authorList>
            <person name="Yang L."/>
        </authorList>
    </citation>
    <scope>NUCLEOTIDE SEQUENCE [LARGE SCALE GENOMIC DNA]</scope>
    <source>
        <strain evidence="2">YNDBR</strain>
        <tissue evidence="2">Leaf</tissue>
    </source>
</reference>
<organism evidence="2 3">
    <name type="scientific">Stephania yunnanensis</name>
    <dbReference type="NCBI Taxonomy" id="152371"/>
    <lineage>
        <taxon>Eukaryota</taxon>
        <taxon>Viridiplantae</taxon>
        <taxon>Streptophyta</taxon>
        <taxon>Embryophyta</taxon>
        <taxon>Tracheophyta</taxon>
        <taxon>Spermatophyta</taxon>
        <taxon>Magnoliopsida</taxon>
        <taxon>Ranunculales</taxon>
        <taxon>Menispermaceae</taxon>
        <taxon>Menispermoideae</taxon>
        <taxon>Cissampelideae</taxon>
        <taxon>Stephania</taxon>
    </lineage>
</organism>
<protein>
    <submittedName>
        <fullName evidence="2">Uncharacterized protein</fullName>
    </submittedName>
</protein>
<feature type="region of interest" description="Disordered" evidence="1">
    <location>
        <begin position="1"/>
        <end position="49"/>
    </location>
</feature>
<comment type="caution">
    <text evidence="2">The sequence shown here is derived from an EMBL/GenBank/DDBJ whole genome shotgun (WGS) entry which is preliminary data.</text>
</comment>
<gene>
    <name evidence="2" type="ORF">Syun_026130</name>
</gene>
<dbReference type="AlphaFoldDB" id="A0AAP0ESZ3"/>
<accession>A0AAP0ESZ3</accession>
<name>A0AAP0ESZ3_9MAGN</name>
<evidence type="ECO:0000256" key="1">
    <source>
        <dbReference type="SAM" id="MobiDB-lite"/>
    </source>
</evidence>
<keyword evidence="3" id="KW-1185">Reference proteome</keyword>
<evidence type="ECO:0000313" key="3">
    <source>
        <dbReference type="Proteomes" id="UP001420932"/>
    </source>
</evidence>
<sequence length="49" mass="5204">MERRFGLQKLVVGRENDETRVSPLGAMSTTNSPTTTTAATSTTTSGETN</sequence>
<proteinExistence type="predicted"/>
<feature type="compositionally biased region" description="Low complexity" evidence="1">
    <location>
        <begin position="28"/>
        <end position="49"/>
    </location>
</feature>
<dbReference type="Proteomes" id="UP001420932">
    <property type="component" value="Unassembled WGS sequence"/>
</dbReference>
<dbReference type="EMBL" id="JBBNAF010000011">
    <property type="protein sequence ID" value="KAK9099085.1"/>
    <property type="molecule type" value="Genomic_DNA"/>
</dbReference>
<evidence type="ECO:0000313" key="2">
    <source>
        <dbReference type="EMBL" id="KAK9099085.1"/>
    </source>
</evidence>